<sequence length="176" mass="20198">MIMSLLYSENSNSMSRTHQYRKVMKPLLERKRRARINKSLDEIKDLLKDTLQAQSGESLNKLEKADILEMTVKYLRRPTNQHMSLDSYFSGYSTCTQHTNQYLSSIPGVNTHFASDLLSHLRTQLSIPPPDALVKPSIKTPPPQEGSIQDYRLSGSLTPPPELPRPIKTEFVWRPF</sequence>
<dbReference type="InterPro" id="IPR003650">
    <property type="entry name" value="Orange_dom"/>
</dbReference>
<dbReference type="OrthoDB" id="6085656at2759"/>
<feature type="domain" description="BHLH" evidence="7">
    <location>
        <begin position="20"/>
        <end position="78"/>
    </location>
</feature>
<evidence type="ECO:0000256" key="5">
    <source>
        <dbReference type="ARBA" id="ARBA00023242"/>
    </source>
</evidence>
<gene>
    <name evidence="9" type="primary">ESMB</name>
</gene>
<proteinExistence type="evidence at transcript level"/>
<dbReference type="Gene3D" id="4.10.280.10">
    <property type="entry name" value="Helix-loop-helix DNA-binding domain"/>
    <property type="match status" value="1"/>
</dbReference>
<dbReference type="GO" id="GO:0046983">
    <property type="term" value="F:protein dimerization activity"/>
    <property type="evidence" value="ECO:0007669"/>
    <property type="project" value="InterPro"/>
</dbReference>
<keyword evidence="5" id="KW-0539">Nucleus</keyword>
<dbReference type="PANTHER" id="PTHR10985">
    <property type="entry name" value="BASIC HELIX-LOOP-HELIX TRANSCRIPTION FACTOR, HES-RELATED"/>
    <property type="match status" value="1"/>
</dbReference>
<evidence type="ECO:0000313" key="9">
    <source>
        <dbReference type="EMBL" id="ACO12548.1"/>
    </source>
</evidence>
<dbReference type="GO" id="GO:0005634">
    <property type="term" value="C:nucleus"/>
    <property type="evidence" value="ECO:0007669"/>
    <property type="project" value="UniProtKB-SubCell"/>
</dbReference>
<dbReference type="FunFam" id="4.10.280.10:FF:000009">
    <property type="entry name" value="Transcription factor HES-1"/>
    <property type="match status" value="1"/>
</dbReference>
<dbReference type="GO" id="GO:0006355">
    <property type="term" value="P:regulation of DNA-templated transcription"/>
    <property type="evidence" value="ECO:0007669"/>
    <property type="project" value="InterPro"/>
</dbReference>
<reference evidence="9" key="1">
    <citation type="submission" date="2009-06" db="EMBL/GenBank/DDBJ databases">
        <title>Lepeophtheirus salmonis ESTs and full-length cDNAs.</title>
        <authorList>
            <person name="Yasuike M."/>
            <person name="von Schalburg K."/>
            <person name="Cooper G."/>
            <person name="Leong J."/>
            <person name="Jones S.R.M."/>
            <person name="Koop B.F."/>
        </authorList>
    </citation>
    <scope>NUCLEOTIDE SEQUENCE</scope>
    <source>
        <strain evidence="9">Pacific form</strain>
        <tissue evidence="9">Whole</tissue>
    </source>
</reference>
<protein>
    <submittedName>
        <fullName evidence="9">Enhancer of split mbeta protein</fullName>
    </submittedName>
</protein>
<dbReference type="SMART" id="SM00353">
    <property type="entry name" value="HLH"/>
    <property type="match status" value="1"/>
</dbReference>
<name>C1BU45_LEPSM</name>
<feature type="domain" description="Orange" evidence="8">
    <location>
        <begin position="88"/>
        <end position="121"/>
    </location>
</feature>
<comment type="subcellular location">
    <subcellularLocation>
        <location evidence="1">Nucleus</location>
    </subcellularLocation>
</comment>
<dbReference type="EMBL" id="BT078124">
    <property type="protein sequence ID" value="ACO12548.1"/>
    <property type="molecule type" value="mRNA"/>
</dbReference>
<dbReference type="PROSITE" id="PS51054">
    <property type="entry name" value="ORANGE"/>
    <property type="match status" value="1"/>
</dbReference>
<evidence type="ECO:0000256" key="4">
    <source>
        <dbReference type="ARBA" id="ARBA00023163"/>
    </source>
</evidence>
<accession>C1BU45</accession>
<dbReference type="CDD" id="cd19741">
    <property type="entry name" value="bHLH-O_ESMB_like"/>
    <property type="match status" value="1"/>
</dbReference>
<dbReference type="InterPro" id="IPR011598">
    <property type="entry name" value="bHLH_dom"/>
</dbReference>
<evidence type="ECO:0000259" key="7">
    <source>
        <dbReference type="PROSITE" id="PS50888"/>
    </source>
</evidence>
<organism evidence="9">
    <name type="scientific">Lepeophtheirus salmonis</name>
    <name type="common">Salmon louse</name>
    <name type="synonym">Caligus salmonis</name>
    <dbReference type="NCBI Taxonomy" id="72036"/>
    <lineage>
        <taxon>Eukaryota</taxon>
        <taxon>Metazoa</taxon>
        <taxon>Ecdysozoa</taxon>
        <taxon>Arthropoda</taxon>
        <taxon>Crustacea</taxon>
        <taxon>Multicrustacea</taxon>
        <taxon>Hexanauplia</taxon>
        <taxon>Copepoda</taxon>
        <taxon>Siphonostomatoida</taxon>
        <taxon>Caligidae</taxon>
        <taxon>Lepeophtheirus</taxon>
    </lineage>
</organism>
<evidence type="ECO:0000259" key="8">
    <source>
        <dbReference type="PROSITE" id="PS51054"/>
    </source>
</evidence>
<dbReference type="InterPro" id="IPR036638">
    <property type="entry name" value="HLH_DNA-bd_sf"/>
</dbReference>
<dbReference type="GO" id="GO:1990837">
    <property type="term" value="F:sequence-specific double-stranded DNA binding"/>
    <property type="evidence" value="ECO:0007669"/>
    <property type="project" value="UniProtKB-ARBA"/>
</dbReference>
<keyword evidence="4" id="KW-0804">Transcription</keyword>
<keyword evidence="3" id="KW-0238">DNA-binding</keyword>
<keyword evidence="2" id="KW-0805">Transcription regulation</keyword>
<dbReference type="Pfam" id="PF00010">
    <property type="entry name" value="HLH"/>
    <property type="match status" value="1"/>
</dbReference>
<evidence type="ECO:0000256" key="3">
    <source>
        <dbReference type="ARBA" id="ARBA00023125"/>
    </source>
</evidence>
<evidence type="ECO:0000256" key="2">
    <source>
        <dbReference type="ARBA" id="ARBA00023015"/>
    </source>
</evidence>
<dbReference type="SUPFAM" id="SSF47459">
    <property type="entry name" value="HLH, helix-loop-helix DNA-binding domain"/>
    <property type="match status" value="1"/>
</dbReference>
<evidence type="ECO:0000256" key="6">
    <source>
        <dbReference type="SAM" id="MobiDB-lite"/>
    </source>
</evidence>
<dbReference type="AlphaFoldDB" id="C1BU45"/>
<evidence type="ECO:0000256" key="1">
    <source>
        <dbReference type="ARBA" id="ARBA00004123"/>
    </source>
</evidence>
<dbReference type="Gene3D" id="6.10.250.980">
    <property type="match status" value="1"/>
</dbReference>
<dbReference type="SMART" id="SM00511">
    <property type="entry name" value="ORANGE"/>
    <property type="match status" value="1"/>
</dbReference>
<dbReference type="InterPro" id="IPR050370">
    <property type="entry name" value="HES_HEY"/>
</dbReference>
<feature type="region of interest" description="Disordered" evidence="6">
    <location>
        <begin position="132"/>
        <end position="164"/>
    </location>
</feature>
<dbReference type="Pfam" id="PF07527">
    <property type="entry name" value="Hairy_orange"/>
    <property type="match status" value="1"/>
</dbReference>
<dbReference type="PROSITE" id="PS50888">
    <property type="entry name" value="BHLH"/>
    <property type="match status" value="1"/>
</dbReference>